<proteinExistence type="inferred from homology"/>
<evidence type="ECO:0000256" key="4">
    <source>
        <dbReference type="ARBA" id="ARBA00022448"/>
    </source>
</evidence>
<dbReference type="SUPFAM" id="SSF48452">
    <property type="entry name" value="TPR-like"/>
    <property type="match status" value="1"/>
</dbReference>
<evidence type="ECO:0000313" key="13">
    <source>
        <dbReference type="Proteomes" id="UP001590950"/>
    </source>
</evidence>
<name>A0ABR3ZWV5_9LECA</name>
<dbReference type="InterPro" id="IPR006822">
    <property type="entry name" value="Coatomer_esu"/>
</dbReference>
<evidence type="ECO:0000256" key="7">
    <source>
        <dbReference type="ARBA" id="ARBA00022927"/>
    </source>
</evidence>
<keyword evidence="6 11" id="KW-0931">ER-Golgi transport</keyword>
<dbReference type="Gene3D" id="1.25.40.10">
    <property type="entry name" value="Tetratricopeptide repeat domain"/>
    <property type="match status" value="1"/>
</dbReference>
<keyword evidence="9 11" id="KW-0472">Membrane</keyword>
<dbReference type="PANTHER" id="PTHR10805:SF0">
    <property type="entry name" value="COATOMER SUBUNIT EPSILON"/>
    <property type="match status" value="1"/>
</dbReference>
<reference evidence="12 13" key="1">
    <citation type="submission" date="2024-09" db="EMBL/GenBank/DDBJ databases">
        <title>Rethinking Asexuality: The Enigmatic Case of Functional Sexual Genes in Lepraria (Stereocaulaceae).</title>
        <authorList>
            <person name="Doellman M."/>
            <person name="Sun Y."/>
            <person name="Barcenas-Pena A."/>
            <person name="Lumbsch H.T."/>
            <person name="Grewe F."/>
        </authorList>
    </citation>
    <scope>NUCLEOTIDE SEQUENCE [LARGE SCALE GENOMIC DNA]</scope>
    <source>
        <strain evidence="12 13">Mercado 3170</strain>
    </source>
</reference>
<keyword evidence="8 11" id="KW-0333">Golgi apparatus</keyword>
<keyword evidence="5 11" id="KW-0963">Cytoplasm</keyword>
<comment type="subcellular location">
    <subcellularLocation>
        <location evidence="2">Cytoplasmic vesicle</location>
        <location evidence="2">COPI-coated vesicle membrane</location>
        <topology evidence="2">Peripheral membrane protein</topology>
        <orientation evidence="2">Cytoplasmic side</orientation>
    </subcellularLocation>
    <subcellularLocation>
        <location evidence="1">Golgi apparatus membrane</location>
        <topology evidence="1">Peripheral membrane protein</topology>
        <orientation evidence="1">Cytoplasmic side</orientation>
    </subcellularLocation>
</comment>
<evidence type="ECO:0000256" key="1">
    <source>
        <dbReference type="ARBA" id="ARBA00004255"/>
    </source>
</evidence>
<evidence type="ECO:0000256" key="9">
    <source>
        <dbReference type="ARBA" id="ARBA00023136"/>
    </source>
</evidence>
<comment type="caution">
    <text evidence="12">The sequence shown here is derived from an EMBL/GenBank/DDBJ whole genome shotgun (WGS) entry which is preliminary data.</text>
</comment>
<comment type="function">
    <text evidence="11">The coatomer is a cytosolic protein complex that binds to dilysine motifs and reversibly associates with Golgi non-clathrin-coated vesicles, which further mediate biosynthetic protein transport from the ER, via the Golgi up to the trans Golgi network. The coatomer complex is required for budding from Golgi membranes, and is essential for the retrograde Golgi-to-ER transport of dilysine-tagged proteins.</text>
</comment>
<evidence type="ECO:0000256" key="8">
    <source>
        <dbReference type="ARBA" id="ARBA00023034"/>
    </source>
</evidence>
<evidence type="ECO:0000256" key="3">
    <source>
        <dbReference type="ARBA" id="ARBA00008827"/>
    </source>
</evidence>
<evidence type="ECO:0000256" key="2">
    <source>
        <dbReference type="ARBA" id="ARBA00004347"/>
    </source>
</evidence>
<accession>A0ABR3ZWV5</accession>
<comment type="similarity">
    <text evidence="3 11">Belongs to the COPE family.</text>
</comment>
<dbReference type="PIRSF" id="PIRSF016478">
    <property type="entry name" value="Coatomer_esu"/>
    <property type="match status" value="1"/>
</dbReference>
<dbReference type="PANTHER" id="PTHR10805">
    <property type="entry name" value="COATOMER SUBUNIT EPSILON"/>
    <property type="match status" value="1"/>
</dbReference>
<keyword evidence="10 11" id="KW-0968">Cytoplasmic vesicle</keyword>
<evidence type="ECO:0000256" key="5">
    <source>
        <dbReference type="ARBA" id="ARBA00022490"/>
    </source>
</evidence>
<dbReference type="Pfam" id="PF04733">
    <property type="entry name" value="Coatomer_E"/>
    <property type="match status" value="1"/>
</dbReference>
<dbReference type="Proteomes" id="UP001590950">
    <property type="component" value="Unassembled WGS sequence"/>
</dbReference>
<organism evidence="12 13">
    <name type="scientific">Stereocaulon virgatum</name>
    <dbReference type="NCBI Taxonomy" id="373712"/>
    <lineage>
        <taxon>Eukaryota</taxon>
        <taxon>Fungi</taxon>
        <taxon>Dikarya</taxon>
        <taxon>Ascomycota</taxon>
        <taxon>Pezizomycotina</taxon>
        <taxon>Lecanoromycetes</taxon>
        <taxon>OSLEUM clade</taxon>
        <taxon>Lecanoromycetidae</taxon>
        <taxon>Lecanorales</taxon>
        <taxon>Lecanorineae</taxon>
        <taxon>Stereocaulaceae</taxon>
        <taxon>Stereocaulon</taxon>
    </lineage>
</organism>
<dbReference type="InterPro" id="IPR011990">
    <property type="entry name" value="TPR-like_helical_dom_sf"/>
</dbReference>
<evidence type="ECO:0000256" key="6">
    <source>
        <dbReference type="ARBA" id="ARBA00022892"/>
    </source>
</evidence>
<sequence>MDPFSAEGELLNIHNAFHQGQYETVVNFDTSSLSAENKIPARVLQLRAQIANGQAKEVLANIKREGNAPDFAAIRALAKYTAGSTSSAVTDVEQLIETQPENATVQLVGGIVLQGAGKTEEALSLLSKHQGSLEAIALIVQIHLQQNRTDLALKEVQAARKWAQDSLLINIAESWVGLRLGGERYQQAFYVYEEMAQAPSTSATKSLVGQAVAELHLGRLPEAEAALQQAVQKDPKDVEAIANTIVLNVIAGKDASEAKSTLEGVQPEHPFLVDLREKSQAFDQAALKYSARVGS</sequence>
<evidence type="ECO:0000256" key="10">
    <source>
        <dbReference type="ARBA" id="ARBA00023329"/>
    </source>
</evidence>
<protein>
    <recommendedName>
        <fullName evidence="11">Coatomer subunit epsilon</fullName>
    </recommendedName>
</protein>
<dbReference type="EMBL" id="JBEFKJ010000034">
    <property type="protein sequence ID" value="KAL2038122.1"/>
    <property type="molecule type" value="Genomic_DNA"/>
</dbReference>
<gene>
    <name evidence="12" type="ORF">N7G274_009069</name>
</gene>
<evidence type="ECO:0000256" key="11">
    <source>
        <dbReference type="PIRNR" id="PIRNR016478"/>
    </source>
</evidence>
<keyword evidence="4 11" id="KW-0813">Transport</keyword>
<keyword evidence="7 11" id="KW-0653">Protein transport</keyword>
<keyword evidence="13" id="KW-1185">Reference proteome</keyword>
<evidence type="ECO:0000313" key="12">
    <source>
        <dbReference type="EMBL" id="KAL2038122.1"/>
    </source>
</evidence>